<gene>
    <name evidence="3" type="ORF">PT974_03654</name>
</gene>
<feature type="compositionally biased region" description="Acidic residues" evidence="1">
    <location>
        <begin position="345"/>
        <end position="355"/>
    </location>
</feature>
<dbReference type="Pfam" id="PF13391">
    <property type="entry name" value="HNH_2"/>
    <property type="match status" value="1"/>
</dbReference>
<proteinExistence type="predicted"/>
<feature type="domain" description="HNH nuclease" evidence="2">
    <location>
        <begin position="183"/>
        <end position="268"/>
    </location>
</feature>
<accession>A0ABR0SU44</accession>
<keyword evidence="4" id="KW-1185">Reference proteome</keyword>
<feature type="compositionally biased region" description="Basic residues" evidence="1">
    <location>
        <begin position="126"/>
        <end position="138"/>
    </location>
</feature>
<feature type="region of interest" description="Disordered" evidence="1">
    <location>
        <begin position="124"/>
        <end position="154"/>
    </location>
</feature>
<organism evidence="3 4">
    <name type="scientific">Cladobotryum mycophilum</name>
    <dbReference type="NCBI Taxonomy" id="491253"/>
    <lineage>
        <taxon>Eukaryota</taxon>
        <taxon>Fungi</taxon>
        <taxon>Dikarya</taxon>
        <taxon>Ascomycota</taxon>
        <taxon>Pezizomycotina</taxon>
        <taxon>Sordariomycetes</taxon>
        <taxon>Hypocreomycetidae</taxon>
        <taxon>Hypocreales</taxon>
        <taxon>Hypocreaceae</taxon>
        <taxon>Cladobotryum</taxon>
    </lineage>
</organism>
<feature type="region of interest" description="Disordered" evidence="1">
    <location>
        <begin position="342"/>
        <end position="381"/>
    </location>
</feature>
<evidence type="ECO:0000256" key="1">
    <source>
        <dbReference type="SAM" id="MobiDB-lite"/>
    </source>
</evidence>
<name>A0ABR0SU44_9HYPO</name>
<evidence type="ECO:0000259" key="2">
    <source>
        <dbReference type="Pfam" id="PF13391"/>
    </source>
</evidence>
<reference evidence="3 4" key="1">
    <citation type="submission" date="2024-01" db="EMBL/GenBank/DDBJ databases">
        <title>Complete genome of Cladobotryum mycophilum ATHUM6906.</title>
        <authorList>
            <person name="Christinaki A.C."/>
            <person name="Myridakis A.I."/>
            <person name="Kouvelis V.N."/>
        </authorList>
    </citation>
    <scope>NUCLEOTIDE SEQUENCE [LARGE SCALE GENOMIC DNA]</scope>
    <source>
        <strain evidence="3 4">ATHUM6906</strain>
    </source>
</reference>
<comment type="caution">
    <text evidence="3">The sequence shown here is derived from an EMBL/GenBank/DDBJ whole genome shotgun (WGS) entry which is preliminary data.</text>
</comment>
<dbReference type="InterPro" id="IPR003615">
    <property type="entry name" value="HNH_nuc"/>
</dbReference>
<dbReference type="Proteomes" id="UP001338125">
    <property type="component" value="Unassembled WGS sequence"/>
</dbReference>
<evidence type="ECO:0000313" key="4">
    <source>
        <dbReference type="Proteomes" id="UP001338125"/>
    </source>
</evidence>
<protein>
    <recommendedName>
        <fullName evidence="2">HNH nuclease domain-containing protein</fullName>
    </recommendedName>
</protein>
<evidence type="ECO:0000313" key="3">
    <source>
        <dbReference type="EMBL" id="KAK5995255.1"/>
    </source>
</evidence>
<sequence>MASAAVLLKASRVGAWNVQFLDQNYEVFAGVYQRDNVNVFNGRPHLVCDGQSDEEPFPAPEDGQPPLQFLVVHHDQSSCVQNQAADIRFHLSARCAKLVAPKLAARHFYQPINKKSNDATISSFPFRRRSVSPRKRSKSGSVTPNDGVEDDASAIAPSSIDSNLARIRMTSFRDVTMLRHDRCAITGLGKPWPGGSVRLGIHACHIVPQIHYHVYPLSMAYLDPESPPIQSSRRMLEEQWNATWSPDNGICLASHMHELYDNRLISIQPTTLKIRVFAPYDMILPYHGRTAYFSGIQPSKRSLEHHWRVTCIENMVATHLEPLSPPSSQPPSSSLLELSMRPPILEDDGSNDEDEVAPKKSQQDGSRPAGNTGSKKRQAAADTAEVCTPGLTDSSMACDYDSQLPQAKRLRPSDNEVMDMLDGGFDRFISDTNHRDFLADVNWELRRWAD</sequence>
<feature type="compositionally biased region" description="Polar residues" evidence="1">
    <location>
        <begin position="363"/>
        <end position="373"/>
    </location>
</feature>
<dbReference type="EMBL" id="JAVFKD010000004">
    <property type="protein sequence ID" value="KAK5995255.1"/>
    <property type="molecule type" value="Genomic_DNA"/>
</dbReference>